<reference evidence="1" key="1">
    <citation type="journal article" date="2021" name="Proc. Natl. Acad. Sci. U.S.A.">
        <title>A Catalog of Tens of Thousands of Viruses from Human Metagenomes Reveals Hidden Associations with Chronic Diseases.</title>
        <authorList>
            <person name="Tisza M.J."/>
            <person name="Buck C.B."/>
        </authorList>
    </citation>
    <scope>NUCLEOTIDE SEQUENCE</scope>
    <source>
        <strain evidence="1">CtbEa13</strain>
    </source>
</reference>
<protein>
    <submittedName>
        <fullName evidence="1">Uncharacterized protein</fullName>
    </submittedName>
</protein>
<evidence type="ECO:0000313" key="1">
    <source>
        <dbReference type="EMBL" id="DAG04050.1"/>
    </source>
</evidence>
<organism evidence="1">
    <name type="scientific">Myoviridae sp. ctbEa13</name>
    <dbReference type="NCBI Taxonomy" id="2825136"/>
    <lineage>
        <taxon>Viruses</taxon>
        <taxon>Duplodnaviria</taxon>
        <taxon>Heunggongvirae</taxon>
        <taxon>Uroviricota</taxon>
        <taxon>Caudoviricetes</taxon>
    </lineage>
</organism>
<name>A0A8S5VB98_9CAUD</name>
<accession>A0A8S5VB98</accession>
<sequence length="35" mass="4148">MRLNLLRAYNKLYVSILQNLRQNISYGGKYENETA</sequence>
<proteinExistence type="predicted"/>
<dbReference type="EMBL" id="BK016237">
    <property type="protein sequence ID" value="DAG04050.1"/>
    <property type="molecule type" value="Genomic_DNA"/>
</dbReference>